<feature type="chain" id="PRO_5019405847" evidence="1">
    <location>
        <begin position="25"/>
        <end position="122"/>
    </location>
</feature>
<evidence type="ECO:0000313" key="2">
    <source>
        <dbReference type="EMBL" id="VEL40239.1"/>
    </source>
</evidence>
<keyword evidence="1" id="KW-0732">Signal</keyword>
<evidence type="ECO:0000313" key="3">
    <source>
        <dbReference type="Proteomes" id="UP000784294"/>
    </source>
</evidence>
<name>A0A448XMG2_9PLAT</name>
<organism evidence="2 3">
    <name type="scientific">Protopolystoma xenopodis</name>
    <dbReference type="NCBI Taxonomy" id="117903"/>
    <lineage>
        <taxon>Eukaryota</taxon>
        <taxon>Metazoa</taxon>
        <taxon>Spiralia</taxon>
        <taxon>Lophotrochozoa</taxon>
        <taxon>Platyhelminthes</taxon>
        <taxon>Monogenea</taxon>
        <taxon>Polyopisthocotylea</taxon>
        <taxon>Polystomatidea</taxon>
        <taxon>Polystomatidae</taxon>
        <taxon>Protopolystoma</taxon>
    </lineage>
</organism>
<feature type="non-terminal residue" evidence="2">
    <location>
        <position position="122"/>
    </location>
</feature>
<accession>A0A448XMG2</accession>
<dbReference type="EMBL" id="CAAALY010264143">
    <property type="protein sequence ID" value="VEL40239.1"/>
    <property type="molecule type" value="Genomic_DNA"/>
</dbReference>
<proteinExistence type="predicted"/>
<evidence type="ECO:0000256" key="1">
    <source>
        <dbReference type="SAM" id="SignalP"/>
    </source>
</evidence>
<dbReference type="AlphaFoldDB" id="A0A448XMG2"/>
<keyword evidence="3" id="KW-1185">Reference proteome</keyword>
<reference evidence="2" key="1">
    <citation type="submission" date="2018-11" db="EMBL/GenBank/DDBJ databases">
        <authorList>
            <consortium name="Pathogen Informatics"/>
        </authorList>
    </citation>
    <scope>NUCLEOTIDE SEQUENCE</scope>
</reference>
<gene>
    <name evidence="2" type="ORF">PXEA_LOCUS33679</name>
</gene>
<dbReference type="Proteomes" id="UP000784294">
    <property type="component" value="Unassembled WGS sequence"/>
</dbReference>
<protein>
    <submittedName>
        <fullName evidence="2">Uncharacterized protein</fullName>
    </submittedName>
</protein>
<feature type="signal peptide" evidence="1">
    <location>
        <begin position="1"/>
        <end position="24"/>
    </location>
</feature>
<comment type="caution">
    <text evidence="2">The sequence shown here is derived from an EMBL/GenBank/DDBJ whole genome shotgun (WGS) entry which is preliminary data.</text>
</comment>
<sequence>MSHCSIHPFISIICALFISRLSTCATFLSAQLLARVGCDVFPNPFECLRTGVSVESLTVNTLGDIINVDNTQRRKELKYMWAQEQIVNPYADEAAYYIIPPWRMVFEYPMPDLSTIADKLPE</sequence>